<sequence>MEIPSLGPPGPIRPEGAPLRAIAPRDTKGAATSRQPKYKVRTIPFLRQLKKMIEVRGPPRLPAAPPPRARAAPRIARPRPRALRWRVSPRLDASAPSAQEEPTIIKWDMGNIIIPDPRELEPAAKKGAAVPFAPPYDYDPGRAPPPALRLGGAPAASEAAAPAAAAAAPPKKKGDGKDVVAAVSALLGLASN</sequence>
<feature type="region of interest" description="Disordered" evidence="1">
    <location>
        <begin position="136"/>
        <end position="177"/>
    </location>
</feature>
<feature type="compositionally biased region" description="Pro residues" evidence="1">
    <location>
        <begin position="1"/>
        <end position="12"/>
    </location>
</feature>
<name>A0ABR1G503_AURAN</name>
<evidence type="ECO:0000313" key="3">
    <source>
        <dbReference type="Proteomes" id="UP001363151"/>
    </source>
</evidence>
<organism evidence="2 3">
    <name type="scientific">Aureococcus anophagefferens</name>
    <name type="common">Harmful bloom alga</name>
    <dbReference type="NCBI Taxonomy" id="44056"/>
    <lineage>
        <taxon>Eukaryota</taxon>
        <taxon>Sar</taxon>
        <taxon>Stramenopiles</taxon>
        <taxon>Ochrophyta</taxon>
        <taxon>Pelagophyceae</taxon>
        <taxon>Pelagomonadales</taxon>
        <taxon>Pelagomonadaceae</taxon>
        <taxon>Aureococcus</taxon>
    </lineage>
</organism>
<evidence type="ECO:0000256" key="1">
    <source>
        <dbReference type="SAM" id="MobiDB-lite"/>
    </source>
</evidence>
<dbReference type="Proteomes" id="UP001363151">
    <property type="component" value="Unassembled WGS sequence"/>
</dbReference>
<proteinExistence type="predicted"/>
<protein>
    <submittedName>
        <fullName evidence="2">Uncharacterized protein</fullName>
    </submittedName>
</protein>
<accession>A0ABR1G503</accession>
<feature type="compositionally biased region" description="Pro residues" evidence="1">
    <location>
        <begin position="59"/>
        <end position="68"/>
    </location>
</feature>
<gene>
    <name evidence="2" type="ORF">SO694_00080171</name>
</gene>
<evidence type="ECO:0000313" key="2">
    <source>
        <dbReference type="EMBL" id="KAK7248139.1"/>
    </source>
</evidence>
<comment type="caution">
    <text evidence="2">The sequence shown here is derived from an EMBL/GenBank/DDBJ whole genome shotgun (WGS) entry which is preliminary data.</text>
</comment>
<dbReference type="EMBL" id="JBBJCI010000120">
    <property type="protein sequence ID" value="KAK7248139.1"/>
    <property type="molecule type" value="Genomic_DNA"/>
</dbReference>
<feature type="compositionally biased region" description="Low complexity" evidence="1">
    <location>
        <begin position="148"/>
        <end position="169"/>
    </location>
</feature>
<feature type="region of interest" description="Disordered" evidence="1">
    <location>
        <begin position="1"/>
        <end position="39"/>
    </location>
</feature>
<keyword evidence="3" id="KW-1185">Reference proteome</keyword>
<reference evidence="2 3" key="1">
    <citation type="submission" date="2024-03" db="EMBL/GenBank/DDBJ databases">
        <title>Aureococcus anophagefferens CCMP1851 and Kratosvirus quantuckense: Draft genome of a second virus-susceptible host strain in the model system.</title>
        <authorList>
            <person name="Chase E."/>
            <person name="Truchon A.R."/>
            <person name="Schepens W."/>
            <person name="Wilhelm S.W."/>
        </authorList>
    </citation>
    <scope>NUCLEOTIDE SEQUENCE [LARGE SCALE GENOMIC DNA]</scope>
    <source>
        <strain evidence="2 3">CCMP1851</strain>
    </source>
</reference>
<feature type="region of interest" description="Disordered" evidence="1">
    <location>
        <begin position="56"/>
        <end position="81"/>
    </location>
</feature>